<evidence type="ECO:0000313" key="3">
    <source>
        <dbReference type="Proteomes" id="UP000485880"/>
    </source>
</evidence>
<feature type="compositionally biased region" description="Basic residues" evidence="1">
    <location>
        <begin position="54"/>
        <end position="65"/>
    </location>
</feature>
<feature type="region of interest" description="Disordered" evidence="1">
    <location>
        <begin position="31"/>
        <end position="65"/>
    </location>
</feature>
<dbReference type="AlphaFoldDB" id="A0A8B6LZL6"/>
<feature type="compositionally biased region" description="Gly residues" evidence="1">
    <location>
        <begin position="31"/>
        <end position="48"/>
    </location>
</feature>
<keyword evidence="3" id="KW-1185">Reference proteome</keyword>
<proteinExistence type="predicted"/>
<gene>
    <name evidence="2" type="ORF">MPC4_10177</name>
</gene>
<sequence length="65" mass="6468">MARGGGAGAEAGRDLAASLYVREASGKGIEGADGFEGSGGFSGRGEGQGFLARLSRRPGARRRAA</sequence>
<comment type="caution">
    <text evidence="2">The sequence shown here is derived from an EMBL/GenBank/DDBJ whole genome shotgun (WGS) entry which is preliminary data.</text>
</comment>
<organism evidence="2 3">
    <name type="scientific">Methylocella tundrae</name>
    <dbReference type="NCBI Taxonomy" id="227605"/>
    <lineage>
        <taxon>Bacteria</taxon>
        <taxon>Pseudomonadati</taxon>
        <taxon>Pseudomonadota</taxon>
        <taxon>Alphaproteobacteria</taxon>
        <taxon>Hyphomicrobiales</taxon>
        <taxon>Beijerinckiaceae</taxon>
        <taxon>Methylocella</taxon>
    </lineage>
</organism>
<evidence type="ECO:0000313" key="2">
    <source>
        <dbReference type="EMBL" id="VTZ48227.1"/>
    </source>
</evidence>
<dbReference type="EMBL" id="CABFMQ020000001">
    <property type="protein sequence ID" value="VTZ48227.1"/>
    <property type="molecule type" value="Genomic_DNA"/>
</dbReference>
<evidence type="ECO:0000256" key="1">
    <source>
        <dbReference type="SAM" id="MobiDB-lite"/>
    </source>
</evidence>
<accession>A0A8B6LZL6</accession>
<reference evidence="2 3" key="1">
    <citation type="submission" date="2019-05" db="EMBL/GenBank/DDBJ databases">
        <authorList>
            <person name="Farhan Ul Haque M."/>
        </authorList>
    </citation>
    <scope>NUCLEOTIDE SEQUENCE [LARGE SCALE GENOMIC DNA]</scope>
    <source>
        <strain evidence="2">2</strain>
    </source>
</reference>
<protein>
    <submittedName>
        <fullName evidence="2">Uncharacterized protein</fullName>
    </submittedName>
</protein>
<name>A0A8B6LZL6_METTU</name>
<dbReference type="Proteomes" id="UP000485880">
    <property type="component" value="Unassembled WGS sequence"/>
</dbReference>